<keyword evidence="3 6" id="KW-0812">Transmembrane</keyword>
<dbReference type="GO" id="GO:0022857">
    <property type="term" value="F:transmembrane transporter activity"/>
    <property type="evidence" value="ECO:0007669"/>
    <property type="project" value="InterPro"/>
</dbReference>
<evidence type="ECO:0000256" key="3">
    <source>
        <dbReference type="ARBA" id="ARBA00022692"/>
    </source>
</evidence>
<dbReference type="CDD" id="cd06173">
    <property type="entry name" value="MFS_MefA_like"/>
    <property type="match status" value="1"/>
</dbReference>
<feature type="transmembrane region" description="Helical" evidence="6">
    <location>
        <begin position="45"/>
        <end position="67"/>
    </location>
</feature>
<dbReference type="Pfam" id="PF07690">
    <property type="entry name" value="MFS_1"/>
    <property type="match status" value="1"/>
</dbReference>
<accession>A0A6J4JYB0</accession>
<evidence type="ECO:0000256" key="5">
    <source>
        <dbReference type="ARBA" id="ARBA00023136"/>
    </source>
</evidence>
<feature type="transmembrane region" description="Helical" evidence="6">
    <location>
        <begin position="224"/>
        <end position="246"/>
    </location>
</feature>
<keyword evidence="5 6" id="KW-0472">Membrane</keyword>
<dbReference type="Gene3D" id="1.20.1250.20">
    <property type="entry name" value="MFS general substrate transporter like domains"/>
    <property type="match status" value="1"/>
</dbReference>
<feature type="transmembrane region" description="Helical" evidence="6">
    <location>
        <begin position="354"/>
        <end position="374"/>
    </location>
</feature>
<evidence type="ECO:0000313" key="8">
    <source>
        <dbReference type="EMBL" id="CAA9290401.1"/>
    </source>
</evidence>
<comment type="subcellular location">
    <subcellularLocation>
        <location evidence="1">Cell membrane</location>
        <topology evidence="1">Multi-pass membrane protein</topology>
    </subcellularLocation>
</comment>
<evidence type="ECO:0000256" key="6">
    <source>
        <dbReference type="SAM" id="Phobius"/>
    </source>
</evidence>
<reference evidence="8" key="1">
    <citation type="submission" date="2020-02" db="EMBL/GenBank/DDBJ databases">
        <authorList>
            <person name="Meier V. D."/>
        </authorList>
    </citation>
    <scope>NUCLEOTIDE SEQUENCE</scope>
    <source>
        <strain evidence="8">AVDCRST_MAG41</strain>
    </source>
</reference>
<evidence type="ECO:0000256" key="4">
    <source>
        <dbReference type="ARBA" id="ARBA00022989"/>
    </source>
</evidence>
<keyword evidence="4 6" id="KW-1133">Transmembrane helix</keyword>
<gene>
    <name evidence="8" type="ORF">AVDCRST_MAG41-4523</name>
</gene>
<dbReference type="PANTHER" id="PTHR23513">
    <property type="entry name" value="INTEGRAL MEMBRANE EFFLUX PROTEIN-RELATED"/>
    <property type="match status" value="1"/>
</dbReference>
<feature type="transmembrane region" description="Helical" evidence="6">
    <location>
        <begin position="103"/>
        <end position="120"/>
    </location>
</feature>
<dbReference type="InterPro" id="IPR036259">
    <property type="entry name" value="MFS_trans_sf"/>
</dbReference>
<keyword evidence="2" id="KW-1003">Cell membrane</keyword>
<feature type="transmembrane region" description="Helical" evidence="6">
    <location>
        <begin position="380"/>
        <end position="400"/>
    </location>
</feature>
<feature type="transmembrane region" description="Helical" evidence="6">
    <location>
        <begin position="252"/>
        <end position="272"/>
    </location>
</feature>
<dbReference type="PROSITE" id="PS50850">
    <property type="entry name" value="MFS"/>
    <property type="match status" value="1"/>
</dbReference>
<sequence>MRRSSLRGTGFFTIWLGESLSLVGAQVTFFALPLVAILALDADALGMGLLTAAGSLAVLLLAPSIGVWADHHERRTTMVVANLARGLLLGTVPLAYVLDALTLPLLIAVAFGVGALTLLFDSAMSSYVPALVGPKRLVAANSWMQSSISVADTAGPGLAGLLVQVLGAPIAVLADALSYLASTVALLASPRVGKPPEPAERELHWAAIKQGLRIVLTDRIQRPLALAAGHFNLFTSMFFTLYLLFLVRTLDFSPLLIGLLNIAGGVAGLTGAGISARLARRFGYGPVLTVVYALPGVAALLVPLAGRVGPVSGALLVAASSALWSGSVIVNLVLSESIKQALVPHHLLGRATSIIRFISFGVEPIGALLGAALVGLGLSLGGTLAVASIGVGSSAVWLLASGVAKLQDPVSPAPAPTPAGTAPEEV</sequence>
<proteinExistence type="predicted"/>
<feature type="transmembrane region" description="Helical" evidence="6">
    <location>
        <begin position="311"/>
        <end position="334"/>
    </location>
</feature>
<dbReference type="SUPFAM" id="SSF103473">
    <property type="entry name" value="MFS general substrate transporter"/>
    <property type="match status" value="1"/>
</dbReference>
<feature type="domain" description="Major facilitator superfamily (MFS) profile" evidence="7">
    <location>
        <begin position="10"/>
        <end position="405"/>
    </location>
</feature>
<dbReference type="AlphaFoldDB" id="A0A6J4JYB0"/>
<protein>
    <recommendedName>
        <fullName evidence="7">Major facilitator superfamily (MFS) profile domain-containing protein</fullName>
    </recommendedName>
</protein>
<feature type="transmembrane region" description="Helical" evidence="6">
    <location>
        <begin position="284"/>
        <end position="305"/>
    </location>
</feature>
<evidence type="ECO:0000259" key="7">
    <source>
        <dbReference type="PROSITE" id="PS50850"/>
    </source>
</evidence>
<organism evidence="8">
    <name type="scientific">uncultured Mycobacteriales bacterium</name>
    <dbReference type="NCBI Taxonomy" id="581187"/>
    <lineage>
        <taxon>Bacteria</taxon>
        <taxon>Bacillati</taxon>
        <taxon>Actinomycetota</taxon>
        <taxon>Actinomycetes</taxon>
        <taxon>Mycobacteriales</taxon>
        <taxon>environmental samples</taxon>
    </lineage>
</organism>
<feature type="transmembrane region" description="Helical" evidence="6">
    <location>
        <begin position="12"/>
        <end position="39"/>
    </location>
</feature>
<dbReference type="EMBL" id="CADCTP010000412">
    <property type="protein sequence ID" value="CAA9290401.1"/>
    <property type="molecule type" value="Genomic_DNA"/>
</dbReference>
<dbReference type="GO" id="GO:0005886">
    <property type="term" value="C:plasma membrane"/>
    <property type="evidence" value="ECO:0007669"/>
    <property type="project" value="UniProtKB-SubCell"/>
</dbReference>
<dbReference type="PANTHER" id="PTHR23513:SF6">
    <property type="entry name" value="MAJOR FACILITATOR SUPERFAMILY ASSOCIATED DOMAIN-CONTAINING PROTEIN"/>
    <property type="match status" value="1"/>
</dbReference>
<feature type="transmembrane region" description="Helical" evidence="6">
    <location>
        <begin position="79"/>
        <end position="97"/>
    </location>
</feature>
<dbReference type="InterPro" id="IPR011701">
    <property type="entry name" value="MFS"/>
</dbReference>
<name>A0A6J4JYB0_9ACTN</name>
<dbReference type="InterPro" id="IPR020846">
    <property type="entry name" value="MFS_dom"/>
</dbReference>
<evidence type="ECO:0000256" key="1">
    <source>
        <dbReference type="ARBA" id="ARBA00004651"/>
    </source>
</evidence>
<evidence type="ECO:0000256" key="2">
    <source>
        <dbReference type="ARBA" id="ARBA00022475"/>
    </source>
</evidence>